<dbReference type="Proteomes" id="UP000639396">
    <property type="component" value="Unassembled WGS sequence"/>
</dbReference>
<reference evidence="1" key="1">
    <citation type="submission" date="2020-09" db="EMBL/GenBank/DDBJ databases">
        <title>A novel bacterium of genus Paenibacillus, isolated from South China Sea.</title>
        <authorList>
            <person name="Huang H."/>
            <person name="Mo K."/>
            <person name="Hu Y."/>
        </authorList>
    </citation>
    <scope>NUCLEOTIDE SEQUENCE</scope>
    <source>
        <strain evidence="1">IB182363</strain>
    </source>
</reference>
<organism evidence="1 2">
    <name type="scientific">Paenibacillus oceani</name>
    <dbReference type="NCBI Taxonomy" id="2772510"/>
    <lineage>
        <taxon>Bacteria</taxon>
        <taxon>Bacillati</taxon>
        <taxon>Bacillota</taxon>
        <taxon>Bacilli</taxon>
        <taxon>Bacillales</taxon>
        <taxon>Paenibacillaceae</taxon>
        <taxon>Paenibacillus</taxon>
    </lineage>
</organism>
<protein>
    <submittedName>
        <fullName evidence="1">Uncharacterized protein</fullName>
    </submittedName>
</protein>
<dbReference type="EMBL" id="JACXJA010000006">
    <property type="protein sequence ID" value="MBD2861675.1"/>
    <property type="molecule type" value="Genomic_DNA"/>
</dbReference>
<dbReference type="RefSeq" id="WP_190925871.1">
    <property type="nucleotide sequence ID" value="NZ_JACXJA010000006.1"/>
</dbReference>
<sequence>MTDHTRQTGAGEVRMTSAAVSYWFAGNILDEFPKFDPTTGRFMEGEGWAVTNQDIMLGMAYLYKTGYSGNRLYRDAGLLEKIGRTGDALRDFQYPDGKVEFVKVDGSKWGPIYMPWSMYHWLETYRMIESDLDEPRQARWKEGLLLAYEGIDRELRELLARQAADPARQVVHNIPAWNAMALHRAALLFARPDWKQTGEQMIRLTLNEQHEDGFWPEHHGPTTLYNLVYIHALGLYHRHGGRLDVLPALEKALRFHERFTYPDGSRVETVDGRTKYDAHPSPMGLVGFTLVPCGEGYARSLIRLAIQRGIRWKGAHLADLLQHWNVEPETGEQPSLFEQPAAAEELARSMMVKRNGWYVVLSAFTAEKVESRWGQDRQSFIGVWQEQAGLIVGGGNSKEQPEWSTFELKTADGGHYYVPDAGQVDLDRSEAKLVYGPRTLTVRLQTLTQKSVQLAFAADLDEADSAVVHIPLQLHLHQPLRGGDGAEIRLTDQALELTGERGGHSLRHGSWLLELEGPYRLDWPSYPFNPYAADGAAHLAEAVAVLTLPLEPGMERVVSLSTIRE</sequence>
<evidence type="ECO:0000313" key="2">
    <source>
        <dbReference type="Proteomes" id="UP000639396"/>
    </source>
</evidence>
<accession>A0A927C5K8</accession>
<gene>
    <name evidence="1" type="ORF">IDH45_06670</name>
</gene>
<evidence type="ECO:0000313" key="1">
    <source>
        <dbReference type="EMBL" id="MBD2861675.1"/>
    </source>
</evidence>
<proteinExistence type="predicted"/>
<comment type="caution">
    <text evidence="1">The sequence shown here is derived from an EMBL/GenBank/DDBJ whole genome shotgun (WGS) entry which is preliminary data.</text>
</comment>
<keyword evidence="2" id="KW-1185">Reference proteome</keyword>
<dbReference type="AlphaFoldDB" id="A0A927C5K8"/>
<name>A0A927C5K8_9BACL</name>
<dbReference type="InterPro" id="IPR008929">
    <property type="entry name" value="Chondroitin_lyas"/>
</dbReference>
<dbReference type="SUPFAM" id="SSF48230">
    <property type="entry name" value="Chondroitin AC/alginate lyase"/>
    <property type="match status" value="1"/>
</dbReference>
<dbReference type="Gene3D" id="1.50.10.100">
    <property type="entry name" value="Chondroitin AC/alginate lyase"/>
    <property type="match status" value="1"/>
</dbReference>